<keyword evidence="1" id="KW-0732">Signal</keyword>
<dbReference type="InterPro" id="IPR036397">
    <property type="entry name" value="RNaseH_sf"/>
</dbReference>
<organism evidence="3">
    <name type="scientific">Cryptomonas curvata</name>
    <dbReference type="NCBI Taxonomy" id="233186"/>
    <lineage>
        <taxon>Eukaryota</taxon>
        <taxon>Cryptophyceae</taxon>
        <taxon>Cryptomonadales</taxon>
        <taxon>Cryptomonadaceae</taxon>
        <taxon>Cryptomonas</taxon>
    </lineage>
</organism>
<feature type="signal peptide" evidence="1">
    <location>
        <begin position="1"/>
        <end position="17"/>
    </location>
</feature>
<name>A0A7S0QLZ3_9CRYP</name>
<evidence type="ECO:0000259" key="2">
    <source>
        <dbReference type="Pfam" id="PF07727"/>
    </source>
</evidence>
<dbReference type="PANTHER" id="PTHR11439:SF463">
    <property type="entry name" value="REVERSE TRANSCRIPTASE TY1_COPIA-TYPE DOMAIN-CONTAINING PROTEIN"/>
    <property type="match status" value="1"/>
</dbReference>
<dbReference type="InterPro" id="IPR043502">
    <property type="entry name" value="DNA/RNA_pol_sf"/>
</dbReference>
<dbReference type="PANTHER" id="PTHR11439">
    <property type="entry name" value="GAG-POL-RELATED RETROTRANSPOSON"/>
    <property type="match status" value="1"/>
</dbReference>
<dbReference type="Pfam" id="PF07727">
    <property type="entry name" value="RVT_2"/>
    <property type="match status" value="1"/>
</dbReference>
<feature type="chain" id="PRO_5031460100" description="Reverse transcriptase Ty1/copia-type domain-containing protein" evidence="1">
    <location>
        <begin position="18"/>
        <end position="513"/>
    </location>
</feature>
<evidence type="ECO:0000313" key="3">
    <source>
        <dbReference type="EMBL" id="CAD8641094.1"/>
    </source>
</evidence>
<dbReference type="InterPro" id="IPR013103">
    <property type="entry name" value="RVT_2"/>
</dbReference>
<dbReference type="CDD" id="cd09272">
    <property type="entry name" value="RNase_HI_RT_Ty1"/>
    <property type="match status" value="1"/>
</dbReference>
<gene>
    <name evidence="3" type="ORF">CCUR1050_LOCUS18778</name>
</gene>
<dbReference type="Gene3D" id="3.30.420.10">
    <property type="entry name" value="Ribonuclease H-like superfamily/Ribonuclease H"/>
    <property type="match status" value="1"/>
</dbReference>
<sequence length="513" mass="57752">MVGLVFVTEYLVAITTAFYGRGTAPASKTWNVYAGSATIRYKSRLVARGFTQIPGEDFFFSYSPTLSLNSFRIMLAIASILKLKLHGIDILTAFLTGKMDCKVYMEIPKGWKPKTPEEIRLYNSGLPLALLVNKSIYGLTQASAIFSLTLLEHLNAIGFVQLYSDPCLDFVMKRIGDKFEFRDEGELKKTLGIRVGSDNEGNYWISQEDYLTRLAQKYDITPTKRAKTPMITGSKLDEYEEHEKVDQKAYRSIIGAAMYAAVATRPDICYTLSRLASYSQDPRTIHYIAAVRLLQYLVNTKDKRITFKAASKPELKAYVDASWKTCKKTGKSYSGYFISLSNAPVVWKSNKQKVVAMSSGEAEYIALSDICRELVYVTQLLQEFKMKIPKPVPVYCDSQAAISIAAKPGFTQKGKNIRIEYHNVRDNYQTKQICINKIPGEDNPADILTKALPGPSNKKHCDFLFPISYREKLTIMLQGTRKRKITTKALPYKLPRLVGPTSAQTPYESPTSI</sequence>
<dbReference type="SUPFAM" id="SSF56672">
    <property type="entry name" value="DNA/RNA polymerases"/>
    <property type="match status" value="1"/>
</dbReference>
<protein>
    <recommendedName>
        <fullName evidence="2">Reverse transcriptase Ty1/copia-type domain-containing protein</fullName>
    </recommendedName>
</protein>
<evidence type="ECO:0000256" key="1">
    <source>
        <dbReference type="SAM" id="SignalP"/>
    </source>
</evidence>
<dbReference type="GO" id="GO:0003676">
    <property type="term" value="F:nucleic acid binding"/>
    <property type="evidence" value="ECO:0007669"/>
    <property type="project" value="InterPro"/>
</dbReference>
<reference evidence="3" key="1">
    <citation type="submission" date="2021-01" db="EMBL/GenBank/DDBJ databases">
        <authorList>
            <person name="Corre E."/>
            <person name="Pelletier E."/>
            <person name="Niang G."/>
            <person name="Scheremetjew M."/>
            <person name="Finn R."/>
            <person name="Kale V."/>
            <person name="Holt S."/>
            <person name="Cochrane G."/>
            <person name="Meng A."/>
            <person name="Brown T."/>
            <person name="Cohen L."/>
        </authorList>
    </citation>
    <scope>NUCLEOTIDE SEQUENCE</scope>
    <source>
        <strain evidence="3">CCAP979/52</strain>
    </source>
</reference>
<feature type="domain" description="Reverse transcriptase Ty1/copia-type" evidence="2">
    <location>
        <begin position="37"/>
        <end position="161"/>
    </location>
</feature>
<accession>A0A7S0QLZ3</accession>
<proteinExistence type="predicted"/>
<dbReference type="EMBL" id="HBEZ01033970">
    <property type="protein sequence ID" value="CAD8641094.1"/>
    <property type="molecule type" value="Transcribed_RNA"/>
</dbReference>
<dbReference type="AlphaFoldDB" id="A0A7S0QLZ3"/>